<dbReference type="Gene3D" id="3.60.15.10">
    <property type="entry name" value="Ribonuclease Z/Hydroxyacylglutathione hydrolase-like"/>
    <property type="match status" value="1"/>
</dbReference>
<evidence type="ECO:0000313" key="3">
    <source>
        <dbReference type="EMBL" id="SUZ71803.1"/>
    </source>
</evidence>
<feature type="region of interest" description="Disordered" evidence="1">
    <location>
        <begin position="117"/>
        <end position="145"/>
    </location>
</feature>
<feature type="compositionally biased region" description="Acidic residues" evidence="1">
    <location>
        <begin position="128"/>
        <end position="141"/>
    </location>
</feature>
<reference evidence="3" key="1">
    <citation type="submission" date="2018-05" db="EMBL/GenBank/DDBJ databases">
        <authorList>
            <person name="Lanie J.A."/>
            <person name="Ng W.-L."/>
            <person name="Kazmierczak K.M."/>
            <person name="Andrzejewski T.M."/>
            <person name="Davidsen T.M."/>
            <person name="Wayne K.J."/>
            <person name="Tettelin H."/>
            <person name="Glass J.I."/>
            <person name="Rusch D."/>
            <person name="Podicherti R."/>
            <person name="Tsui H.-C.T."/>
            <person name="Winkler M.E."/>
        </authorList>
    </citation>
    <scope>NUCLEOTIDE SEQUENCE</scope>
</reference>
<dbReference type="InterPro" id="IPR036388">
    <property type="entry name" value="WH-like_DNA-bd_sf"/>
</dbReference>
<gene>
    <name evidence="3" type="ORF">METZ01_LOCUS24657</name>
</gene>
<dbReference type="EMBL" id="UINC01001133">
    <property type="protein sequence ID" value="SUZ71803.1"/>
    <property type="molecule type" value="Genomic_DNA"/>
</dbReference>
<organism evidence="3">
    <name type="scientific">marine metagenome</name>
    <dbReference type="NCBI Taxonomy" id="408172"/>
    <lineage>
        <taxon>unclassified sequences</taxon>
        <taxon>metagenomes</taxon>
        <taxon>ecological metagenomes</taxon>
    </lineage>
</organism>
<dbReference type="Pfam" id="PF17778">
    <property type="entry name" value="WHD_BLACT"/>
    <property type="match status" value="1"/>
</dbReference>
<dbReference type="SUPFAM" id="SSF56281">
    <property type="entry name" value="Metallo-hydrolase/oxidoreductase"/>
    <property type="match status" value="1"/>
</dbReference>
<dbReference type="SMART" id="SM00849">
    <property type="entry name" value="Lactamase_B"/>
    <property type="match status" value="1"/>
</dbReference>
<evidence type="ECO:0000256" key="1">
    <source>
        <dbReference type="SAM" id="MobiDB-lite"/>
    </source>
</evidence>
<sequence>VAPTYRTEDPPPYGEVEQVSPLVRRVVARNPSLFTYHGTGTFLVGPPSGGEVAIIDPGPDDDDHVAAVLRAAEGQRVSHLLVTHTHPDHSPATAAVREATGAPSYGFGPHPEEAVRAHEERVRRALEADQEPESEDGEGSGDLDFVPDVATVDGDVIVGDGFTFEALHTPGHISNHLCFALREEATLFTGDHVMGWSTSVIPAPDGDLNDYLTNLRRLLHRSETTYRPTHGPAITDPVPYVAALVEHREMRERQIVDALADGPRDITSLVAEMYADVDEKLHLAAGASVYAHLLALSRSGRAERLADDDSDWKSDWRLV</sequence>
<name>A0A381Q2G5_9ZZZZ</name>
<dbReference type="InterPro" id="IPR001279">
    <property type="entry name" value="Metallo-B-lactamas"/>
</dbReference>
<feature type="compositionally biased region" description="Basic and acidic residues" evidence="1">
    <location>
        <begin position="117"/>
        <end position="127"/>
    </location>
</feature>
<dbReference type="CDD" id="cd16278">
    <property type="entry name" value="metallo-hydrolase-like_MBL-fold"/>
    <property type="match status" value="1"/>
</dbReference>
<dbReference type="PANTHER" id="PTHR23131">
    <property type="entry name" value="ENDORIBONUCLEASE LACTB2"/>
    <property type="match status" value="1"/>
</dbReference>
<dbReference type="Gene3D" id="1.10.10.10">
    <property type="entry name" value="Winged helix-like DNA-binding domain superfamily/Winged helix DNA-binding domain"/>
    <property type="match status" value="1"/>
</dbReference>
<accession>A0A381Q2G5</accession>
<protein>
    <recommendedName>
        <fullName evidence="2">Metallo-beta-lactamase domain-containing protein</fullName>
    </recommendedName>
</protein>
<feature type="non-terminal residue" evidence="3">
    <location>
        <position position="1"/>
    </location>
</feature>
<dbReference type="Pfam" id="PF00753">
    <property type="entry name" value="Lactamase_B"/>
    <property type="match status" value="1"/>
</dbReference>
<feature type="domain" description="Metallo-beta-lactamase" evidence="2">
    <location>
        <begin position="38"/>
        <end position="230"/>
    </location>
</feature>
<dbReference type="InterPro" id="IPR041516">
    <property type="entry name" value="LACTB2_WH"/>
</dbReference>
<dbReference type="InterPro" id="IPR036866">
    <property type="entry name" value="RibonucZ/Hydroxyglut_hydro"/>
</dbReference>
<proteinExistence type="predicted"/>
<dbReference type="InterPro" id="IPR050662">
    <property type="entry name" value="Sec-metab_biosynth-thioest"/>
</dbReference>
<dbReference type="AlphaFoldDB" id="A0A381Q2G5"/>
<evidence type="ECO:0000259" key="2">
    <source>
        <dbReference type="SMART" id="SM00849"/>
    </source>
</evidence>
<dbReference type="PANTHER" id="PTHR23131:SF0">
    <property type="entry name" value="ENDORIBONUCLEASE LACTB2"/>
    <property type="match status" value="1"/>
</dbReference>